<dbReference type="InterPro" id="IPR036346">
    <property type="entry name" value="GTP-bd_prot_GTP1/OBG_C_sf"/>
</dbReference>
<sequence length="166" mass="17983">MAPRVVVRPIAVDDSGFSVERDGERFRVRGDRPARWVRQTDFSNDEAVGYLADRLARLGVEDALAAAGALRGDEVLIGTDDNAVVFEFDPSVRAGAEILMTRRGEDSRLDRTPRRTTIERRAARAGVTLGAGDTVVDVTLDGGVGREVGDADDQDGVEVVWIEDGE</sequence>
<dbReference type="SUPFAM" id="SSF102741">
    <property type="entry name" value="Obg GTP-binding protein C-terminal domain"/>
    <property type="match status" value="1"/>
</dbReference>
<keyword evidence="1" id="KW-0547">Nucleotide-binding</keyword>
<dbReference type="GO" id="GO:0005525">
    <property type="term" value="F:GTP binding"/>
    <property type="evidence" value="ECO:0007669"/>
    <property type="project" value="UniProtKB-KW"/>
</dbReference>
<proteinExistence type="predicted"/>
<accession>A0A6J7L6L9</accession>
<dbReference type="Pfam" id="PF09269">
    <property type="entry name" value="DUF1967"/>
    <property type="match status" value="1"/>
</dbReference>
<evidence type="ECO:0000313" key="3">
    <source>
        <dbReference type="EMBL" id="CAB4962543.1"/>
    </source>
</evidence>
<gene>
    <name evidence="3" type="ORF">UFOPK3773_02085</name>
</gene>
<dbReference type="NCBIfam" id="TIGR03595">
    <property type="entry name" value="Obg_CgtA_exten"/>
    <property type="match status" value="1"/>
</dbReference>
<dbReference type="EMBL" id="CAFBNF010000321">
    <property type="protein sequence ID" value="CAB4962543.1"/>
    <property type="molecule type" value="Genomic_DNA"/>
</dbReference>
<organism evidence="3">
    <name type="scientific">freshwater metagenome</name>
    <dbReference type="NCBI Taxonomy" id="449393"/>
    <lineage>
        <taxon>unclassified sequences</taxon>
        <taxon>metagenomes</taxon>
        <taxon>ecological metagenomes</taxon>
    </lineage>
</organism>
<dbReference type="PROSITE" id="PS51881">
    <property type="entry name" value="OCT"/>
    <property type="match status" value="1"/>
</dbReference>
<evidence type="ECO:0000259" key="2">
    <source>
        <dbReference type="PROSITE" id="PS51881"/>
    </source>
</evidence>
<name>A0A6J7L6L9_9ZZZZ</name>
<dbReference type="AlphaFoldDB" id="A0A6J7L6L9"/>
<reference evidence="3" key="1">
    <citation type="submission" date="2020-05" db="EMBL/GenBank/DDBJ databases">
        <authorList>
            <person name="Chiriac C."/>
            <person name="Salcher M."/>
            <person name="Ghai R."/>
            <person name="Kavagutti S V."/>
        </authorList>
    </citation>
    <scope>NUCLEOTIDE SEQUENCE</scope>
</reference>
<feature type="domain" description="OCT" evidence="2">
    <location>
        <begin position="9"/>
        <end position="90"/>
    </location>
</feature>
<evidence type="ECO:0000256" key="1">
    <source>
        <dbReference type="ARBA" id="ARBA00023134"/>
    </source>
</evidence>
<keyword evidence="1" id="KW-0342">GTP-binding</keyword>
<dbReference type="InterPro" id="IPR015349">
    <property type="entry name" value="OCT_dom"/>
</dbReference>
<dbReference type="Gene3D" id="3.30.300.350">
    <property type="entry name" value="GTP-binding protein OBG, C-terminal domain"/>
    <property type="match status" value="1"/>
</dbReference>
<protein>
    <submittedName>
        <fullName evidence="3">Unannotated protein</fullName>
    </submittedName>
</protein>